<keyword evidence="8" id="KW-1185">Reference proteome</keyword>
<dbReference type="PANTHER" id="PTHR47356:SF2">
    <property type="entry name" value="FAD-BINDING DOMAIN-CONTAINING PROTEIN-RELATED"/>
    <property type="match status" value="1"/>
</dbReference>
<evidence type="ECO:0000256" key="1">
    <source>
        <dbReference type="ARBA" id="ARBA00007992"/>
    </source>
</evidence>
<sequence>MSPFRVLIAGGSITGLSLALMLEKSNIDFLVLEAYLDIAPQVGASLGLQPIGLRILDQLGFCDEFVEHAKGHTVQESIYRSPNGEKMWGASKLSDEMIDRHGYPIVFLDRQTVLQTLYDKIQDKSKVLTGKRVHTIDNSDPTMVNVITTDGSRYSGDIVVGADGVHSVVRQEMARLDVYTGRDYLEEKSISATYSCVFGISHRTPGIDPCTLQDVFNEKFSYLIADGPGDRTYFFLFEHLDRVRFGQEIPRLTEADRDEIVGRHLDDPVTPDVKFSDIYARRIRSGVTPLHEHVYKHWHYGRMIALGDASHKFHPLTGQGANCCIETAACLTNGLVRLLCSTPPDKQVPGGEISNMFETVQRTRKPRVRQLIEIAHKRQKLEAMDTPELKSYVATRIPSLPIKVVYNEWLRTIPQALSLDMLPLPSKPHRVPYHDELKAQETMHAREGSKL</sequence>
<dbReference type="SUPFAM" id="SSF51905">
    <property type="entry name" value="FAD/NAD(P)-binding domain"/>
    <property type="match status" value="1"/>
</dbReference>
<comment type="similarity">
    <text evidence="1">Belongs to the paxM FAD-dependent monooxygenase family.</text>
</comment>
<reference evidence="7 8" key="1">
    <citation type="submission" date="2019-04" db="EMBL/GenBank/DDBJ databases">
        <title>Friends and foes A comparative genomics study of 23 Aspergillus species from section Flavi.</title>
        <authorList>
            <consortium name="DOE Joint Genome Institute"/>
            <person name="Kjaerbolling I."/>
            <person name="Vesth T."/>
            <person name="Frisvad J.C."/>
            <person name="Nybo J.L."/>
            <person name="Theobald S."/>
            <person name="Kildgaard S."/>
            <person name="Isbrandt T."/>
            <person name="Kuo A."/>
            <person name="Sato A."/>
            <person name="Lyhne E.K."/>
            <person name="Kogle M.E."/>
            <person name="Wiebenga A."/>
            <person name="Kun R.S."/>
            <person name="Lubbers R.J."/>
            <person name="Makela M.R."/>
            <person name="Barry K."/>
            <person name="Chovatia M."/>
            <person name="Clum A."/>
            <person name="Daum C."/>
            <person name="Haridas S."/>
            <person name="He G."/>
            <person name="LaButti K."/>
            <person name="Lipzen A."/>
            <person name="Mondo S."/>
            <person name="Riley R."/>
            <person name="Salamov A."/>
            <person name="Simmons B.A."/>
            <person name="Magnuson J.K."/>
            <person name="Henrissat B."/>
            <person name="Mortensen U.H."/>
            <person name="Larsen T.O."/>
            <person name="Devries R.P."/>
            <person name="Grigoriev I.V."/>
            <person name="Machida M."/>
            <person name="Baker S.E."/>
            <person name="Andersen M.R."/>
        </authorList>
    </citation>
    <scope>NUCLEOTIDE SEQUENCE [LARGE SCALE GENOMIC DNA]</scope>
    <source>
        <strain evidence="7 8">CBS 117626</strain>
    </source>
</reference>
<dbReference type="Gene3D" id="3.50.50.60">
    <property type="entry name" value="FAD/NAD(P)-binding domain"/>
    <property type="match status" value="1"/>
</dbReference>
<proteinExistence type="inferred from homology"/>
<protein>
    <recommendedName>
        <fullName evidence="6">FAD-binding domain-containing protein</fullName>
    </recommendedName>
</protein>
<evidence type="ECO:0000256" key="2">
    <source>
        <dbReference type="ARBA" id="ARBA00022630"/>
    </source>
</evidence>
<dbReference type="OrthoDB" id="10029326at2759"/>
<evidence type="ECO:0000256" key="4">
    <source>
        <dbReference type="ARBA" id="ARBA00023002"/>
    </source>
</evidence>
<evidence type="ECO:0000256" key="3">
    <source>
        <dbReference type="ARBA" id="ARBA00022827"/>
    </source>
</evidence>
<name>A0A5N6UME7_ASPTM</name>
<keyword evidence="4" id="KW-0560">Oxidoreductase</keyword>
<dbReference type="InterPro" id="IPR002938">
    <property type="entry name" value="FAD-bd"/>
</dbReference>
<dbReference type="GO" id="GO:0071949">
    <property type="term" value="F:FAD binding"/>
    <property type="evidence" value="ECO:0007669"/>
    <property type="project" value="InterPro"/>
</dbReference>
<evidence type="ECO:0000313" key="7">
    <source>
        <dbReference type="EMBL" id="KAE8159794.1"/>
    </source>
</evidence>
<evidence type="ECO:0000256" key="5">
    <source>
        <dbReference type="SAM" id="SignalP"/>
    </source>
</evidence>
<evidence type="ECO:0000259" key="6">
    <source>
        <dbReference type="Pfam" id="PF01494"/>
    </source>
</evidence>
<dbReference type="PANTHER" id="PTHR47356">
    <property type="entry name" value="FAD-DEPENDENT MONOOXYGENASE ASQG-RELATED"/>
    <property type="match status" value="1"/>
</dbReference>
<gene>
    <name evidence="7" type="ORF">BDV40DRAFT_272190</name>
</gene>
<evidence type="ECO:0000313" key="8">
    <source>
        <dbReference type="Proteomes" id="UP000326950"/>
    </source>
</evidence>
<keyword evidence="3" id="KW-0274">FAD</keyword>
<dbReference type="EMBL" id="ML738668">
    <property type="protein sequence ID" value="KAE8159794.1"/>
    <property type="molecule type" value="Genomic_DNA"/>
</dbReference>
<feature type="domain" description="FAD-binding" evidence="6">
    <location>
        <begin position="5"/>
        <end position="339"/>
    </location>
</feature>
<organism evidence="7 8">
    <name type="scientific">Aspergillus tamarii</name>
    <dbReference type="NCBI Taxonomy" id="41984"/>
    <lineage>
        <taxon>Eukaryota</taxon>
        <taxon>Fungi</taxon>
        <taxon>Dikarya</taxon>
        <taxon>Ascomycota</taxon>
        <taxon>Pezizomycotina</taxon>
        <taxon>Eurotiomycetes</taxon>
        <taxon>Eurotiomycetidae</taxon>
        <taxon>Eurotiales</taxon>
        <taxon>Aspergillaceae</taxon>
        <taxon>Aspergillus</taxon>
        <taxon>Aspergillus subgen. Circumdati</taxon>
    </lineage>
</organism>
<dbReference type="Proteomes" id="UP000326950">
    <property type="component" value="Unassembled WGS sequence"/>
</dbReference>
<accession>A0A5N6UME7</accession>
<keyword evidence="2" id="KW-0285">Flavoprotein</keyword>
<feature type="signal peptide" evidence="5">
    <location>
        <begin position="1"/>
        <end position="19"/>
    </location>
</feature>
<dbReference type="GO" id="GO:0004497">
    <property type="term" value="F:monooxygenase activity"/>
    <property type="evidence" value="ECO:0007669"/>
    <property type="project" value="InterPro"/>
</dbReference>
<feature type="chain" id="PRO_5024862404" description="FAD-binding domain-containing protein" evidence="5">
    <location>
        <begin position="20"/>
        <end position="451"/>
    </location>
</feature>
<dbReference type="Pfam" id="PF01494">
    <property type="entry name" value="FAD_binding_3"/>
    <property type="match status" value="1"/>
</dbReference>
<dbReference type="PRINTS" id="PR00420">
    <property type="entry name" value="RNGMNOXGNASE"/>
</dbReference>
<keyword evidence="5" id="KW-0732">Signal</keyword>
<dbReference type="AlphaFoldDB" id="A0A5N6UME7"/>
<dbReference type="InterPro" id="IPR036188">
    <property type="entry name" value="FAD/NAD-bd_sf"/>
</dbReference>
<dbReference type="InterPro" id="IPR050562">
    <property type="entry name" value="FAD_mOase_fung"/>
</dbReference>